<organism evidence="2 3">
    <name type="scientific">Roseovarius phycicola</name>
    <dbReference type="NCBI Taxonomy" id="3080976"/>
    <lineage>
        <taxon>Bacteria</taxon>
        <taxon>Pseudomonadati</taxon>
        <taxon>Pseudomonadota</taxon>
        <taxon>Alphaproteobacteria</taxon>
        <taxon>Rhodobacterales</taxon>
        <taxon>Roseobacteraceae</taxon>
        <taxon>Roseovarius</taxon>
    </lineage>
</organism>
<dbReference type="InterPro" id="IPR005184">
    <property type="entry name" value="DUF306_Meta_HslJ"/>
</dbReference>
<name>A0ABZ2HEC2_9RHOB</name>
<proteinExistence type="predicted"/>
<sequence>MRFAFTFPLMIALFQCGGDETLSGYGAADAAWKLIEIDGTDFVAETVIQFPEEGKITGEGPCNQFFGSQAEPYPWFKTENIASTRRACPDLEAETWMLQSLDKMTLAEVSANTLILSNDAGGQMVFEAVR</sequence>
<dbReference type="Proteomes" id="UP001364156">
    <property type="component" value="Chromosome"/>
</dbReference>
<dbReference type="InterPro" id="IPR053147">
    <property type="entry name" value="Hsp_HslJ-like"/>
</dbReference>
<evidence type="ECO:0000313" key="3">
    <source>
        <dbReference type="Proteomes" id="UP001364156"/>
    </source>
</evidence>
<evidence type="ECO:0000313" key="2">
    <source>
        <dbReference type="EMBL" id="WWR46284.1"/>
    </source>
</evidence>
<dbReference type="RefSeq" id="WP_338549149.1">
    <property type="nucleotide sequence ID" value="NZ_CP146069.1"/>
</dbReference>
<dbReference type="EMBL" id="CP146069">
    <property type="protein sequence ID" value="WWR46284.1"/>
    <property type="molecule type" value="Genomic_DNA"/>
</dbReference>
<dbReference type="Gene3D" id="2.40.128.270">
    <property type="match status" value="1"/>
</dbReference>
<feature type="domain" description="DUF306" evidence="1">
    <location>
        <begin position="29"/>
        <end position="126"/>
    </location>
</feature>
<dbReference type="PANTHER" id="PTHR35535">
    <property type="entry name" value="HEAT SHOCK PROTEIN HSLJ"/>
    <property type="match status" value="1"/>
</dbReference>
<evidence type="ECO:0000259" key="1">
    <source>
        <dbReference type="Pfam" id="PF03724"/>
    </source>
</evidence>
<protein>
    <submittedName>
        <fullName evidence="2">META domain-containing protein</fullName>
    </submittedName>
</protein>
<reference evidence="2 3" key="1">
    <citation type="submission" date="2023-10" db="EMBL/GenBank/DDBJ databases">
        <title>Roseovarius strain S88 nov., isolated from a marine algae.</title>
        <authorList>
            <person name="Lee M.W."/>
            <person name="Lee J.K."/>
            <person name="Kim J.M."/>
            <person name="Choi D.G."/>
            <person name="Baek J.H."/>
            <person name="Bayburt H."/>
            <person name="Jung J.J."/>
            <person name="Han D.M."/>
            <person name="Jeon C.O."/>
        </authorList>
    </citation>
    <scope>NUCLEOTIDE SEQUENCE [LARGE SCALE GENOMIC DNA]</scope>
    <source>
        <strain evidence="2 3">S88</strain>
    </source>
</reference>
<dbReference type="InterPro" id="IPR038670">
    <property type="entry name" value="HslJ-like_sf"/>
</dbReference>
<dbReference type="Pfam" id="PF03724">
    <property type="entry name" value="META"/>
    <property type="match status" value="1"/>
</dbReference>
<accession>A0ABZ2HEC2</accession>
<dbReference type="PANTHER" id="PTHR35535:SF1">
    <property type="entry name" value="HEAT SHOCK PROTEIN HSLJ"/>
    <property type="match status" value="1"/>
</dbReference>
<gene>
    <name evidence="2" type="ORF">RZ517_16160</name>
</gene>
<keyword evidence="3" id="KW-1185">Reference proteome</keyword>